<gene>
    <name evidence="1" type="ORF">D934_04545</name>
    <name evidence="2" type="ORF">D934_07140</name>
</gene>
<reference evidence="1 3" key="1">
    <citation type="submission" date="2013-08" db="EMBL/GenBank/DDBJ databases">
        <authorList>
            <person name="Stouthamer R."/>
            <person name="Nunney L."/>
        </authorList>
    </citation>
    <scope>NUCLEOTIDE SEQUENCE [LARGE SCALE GENOMIC DNA]</scope>
    <source>
        <strain evidence="1">Ann-1</strain>
        <strain evidence="3">ann-1</strain>
    </source>
</reference>
<proteinExistence type="predicted"/>
<evidence type="ECO:0000313" key="2">
    <source>
        <dbReference type="EMBL" id="AIC11267.1"/>
    </source>
</evidence>
<dbReference type="EMBL" id="CP006696">
    <property type="protein sequence ID" value="AIC11105.1"/>
    <property type="molecule type" value="Genomic_DNA"/>
</dbReference>
<dbReference type="InterPro" id="IPR013783">
    <property type="entry name" value="Ig-like_fold"/>
</dbReference>
<dbReference type="RefSeq" id="WP_020850874.1">
    <property type="nucleotide sequence ID" value="NZ_CP006696.1"/>
</dbReference>
<dbReference type="AlphaFoldDB" id="A0A060H717"/>
<dbReference type="PATRIC" id="fig|155920.8.peg.1093"/>
<dbReference type="KEGG" id="xfs:D934_04545"/>
<dbReference type="Pfam" id="PF05345">
    <property type="entry name" value="He_PIG"/>
    <property type="match status" value="1"/>
</dbReference>
<organism evidence="1 3">
    <name type="scientific">Xylella fastidiosa subsp. sandyi Ann-1</name>
    <dbReference type="NCBI Taxonomy" id="155920"/>
    <lineage>
        <taxon>Bacteria</taxon>
        <taxon>Pseudomonadati</taxon>
        <taxon>Pseudomonadota</taxon>
        <taxon>Gammaproteobacteria</taxon>
        <taxon>Lysobacterales</taxon>
        <taxon>Lysobacteraceae</taxon>
        <taxon>Xylella</taxon>
    </lineage>
</organism>
<evidence type="ECO:0000313" key="1">
    <source>
        <dbReference type="EMBL" id="AIC11105.1"/>
    </source>
</evidence>
<sequence length="642" mass="69688">MSARWREAPVTGGAYSDETRAWTVQDTVNWIPEAAERGGGRSSSMLRCAPGAAVFCVPEAANPAPVRGLHDVEDKLFAVIGTTLWQITTAGVAIPRGTIPGVERVCMAHNQIAGGNQLVIGNGTSGYVYNTYTELLAEQITGEGFPGLKACDYVDSYIVGVEPSGRYWFHSALADATSYSSLDRYEAESQPDRIVGLTVIHRTVFVLGKRSGEFFYNSGAAKGTFQRHAGTEMQTGCASQHTIQQMGNTVFWLGHDGRVYRLDGYQPVRISTPPLEQAITACNHEEAFAFTFDDRGHQVYYLTFPDGMTWGFDITTRQWHRRESFGISRWRMNACVRWAAHWVAGDFANGKLYTLDWGMPWEHGQVIERRRVNGVLHDHQNRMTVDAVELVFGTDALGGYKGSGDLNPPQPAGPTLSGNAPDAVNTQAYRYAYTMKPGATPIVAVRVVSGALPEGLSLDSKGLLSGTVEVAGLVAGAKRAYPFTIRVTDANGLWACVSDTMTITTVEVICGTSTSYSGGQAFPNSVHVQLGSQTGLVTLAYATAANPDKFQVWIGGQKVIDTGYHGDTSYQAQLDADLKNRGIPPETITQRPGGESTPEGQFANKNYETATFQKTTADTIAEVRVYSPLAGTAWKFHLDCPT</sequence>
<dbReference type="Proteomes" id="UP000027215">
    <property type="component" value="Chromosome"/>
</dbReference>
<dbReference type="HOGENOM" id="CLU_426377_0_0_6"/>
<dbReference type="Gene3D" id="2.60.40.10">
    <property type="entry name" value="Immunoglobulins"/>
    <property type="match status" value="1"/>
</dbReference>
<dbReference type="EMBL" id="CP006696">
    <property type="protein sequence ID" value="AIC11267.1"/>
    <property type="molecule type" value="Genomic_DNA"/>
</dbReference>
<evidence type="ECO:0000313" key="3">
    <source>
        <dbReference type="Proteomes" id="UP000027215"/>
    </source>
</evidence>
<protein>
    <submittedName>
        <fullName evidence="1">Uncharacterized protein</fullName>
    </submittedName>
</protein>
<accession>A0A060H717</accession>
<name>A0A060H717_XYLFS</name>
<dbReference type="KEGG" id="xfs:D934_07140"/>
<dbReference type="SUPFAM" id="SSF63825">
    <property type="entry name" value="YWTD domain"/>
    <property type="match status" value="1"/>
</dbReference>